<reference evidence="2 3" key="1">
    <citation type="submission" date="2015-04" db="EMBL/GenBank/DDBJ databases">
        <title>Complete genome sequence of Schizopora paradoxa KUC8140, a cosmopolitan wood degrader in East Asia.</title>
        <authorList>
            <consortium name="DOE Joint Genome Institute"/>
            <person name="Min B."/>
            <person name="Park H."/>
            <person name="Jang Y."/>
            <person name="Kim J.-J."/>
            <person name="Kim K.H."/>
            <person name="Pangilinan J."/>
            <person name="Lipzen A."/>
            <person name="Riley R."/>
            <person name="Grigoriev I.V."/>
            <person name="Spatafora J.W."/>
            <person name="Choi I.-G."/>
        </authorList>
    </citation>
    <scope>NUCLEOTIDE SEQUENCE [LARGE SCALE GENOMIC DNA]</scope>
    <source>
        <strain evidence="2 3">KUC8140</strain>
    </source>
</reference>
<keyword evidence="3" id="KW-1185">Reference proteome</keyword>
<evidence type="ECO:0000313" key="2">
    <source>
        <dbReference type="EMBL" id="KLO10814.1"/>
    </source>
</evidence>
<dbReference type="Proteomes" id="UP000053477">
    <property type="component" value="Unassembled WGS sequence"/>
</dbReference>
<accession>A0A0H2RG46</accession>
<feature type="compositionally biased region" description="Polar residues" evidence="1">
    <location>
        <begin position="76"/>
        <end position="92"/>
    </location>
</feature>
<dbReference type="AlphaFoldDB" id="A0A0H2RG46"/>
<sequence>MALAGDVGAGAGSVDALLGVGAVLDRGTSARDIDPMRNEPFLPQLDNATFVNPYVLPNEYPAHAQMMFLHSVLDNSGPSRAEPTRTSATTASAIDAQGTSAAEPAPSPTPSGSCSLKNKGGSRCDSFTCLRGTGSCSMGSDGKCKGSGLTGNNASVACLSCSCTKDK</sequence>
<name>A0A0H2RG46_9AGAM</name>
<organism evidence="2 3">
    <name type="scientific">Schizopora paradoxa</name>
    <dbReference type="NCBI Taxonomy" id="27342"/>
    <lineage>
        <taxon>Eukaryota</taxon>
        <taxon>Fungi</taxon>
        <taxon>Dikarya</taxon>
        <taxon>Basidiomycota</taxon>
        <taxon>Agaricomycotina</taxon>
        <taxon>Agaricomycetes</taxon>
        <taxon>Hymenochaetales</taxon>
        <taxon>Schizoporaceae</taxon>
        <taxon>Schizopora</taxon>
    </lineage>
</organism>
<evidence type="ECO:0000256" key="1">
    <source>
        <dbReference type="SAM" id="MobiDB-lite"/>
    </source>
</evidence>
<proteinExistence type="predicted"/>
<evidence type="ECO:0000313" key="3">
    <source>
        <dbReference type="Proteomes" id="UP000053477"/>
    </source>
</evidence>
<feature type="region of interest" description="Disordered" evidence="1">
    <location>
        <begin position="76"/>
        <end position="120"/>
    </location>
</feature>
<dbReference type="EMBL" id="KQ086016">
    <property type="protein sequence ID" value="KLO10814.1"/>
    <property type="molecule type" value="Genomic_DNA"/>
</dbReference>
<protein>
    <submittedName>
        <fullName evidence="2">Uncharacterized protein</fullName>
    </submittedName>
</protein>
<gene>
    <name evidence="2" type="ORF">SCHPADRAFT_942535</name>
</gene>
<dbReference type="InParanoid" id="A0A0H2RG46"/>